<dbReference type="EMBL" id="CP046996">
    <property type="protein sequence ID" value="QHA00254.1"/>
    <property type="molecule type" value="Genomic_DNA"/>
</dbReference>
<organism evidence="7 8">
    <name type="scientific">Dehalobacter restrictus</name>
    <dbReference type="NCBI Taxonomy" id="55583"/>
    <lineage>
        <taxon>Bacteria</taxon>
        <taxon>Bacillati</taxon>
        <taxon>Bacillota</taxon>
        <taxon>Clostridia</taxon>
        <taxon>Eubacteriales</taxon>
        <taxon>Desulfitobacteriaceae</taxon>
        <taxon>Dehalobacter</taxon>
    </lineage>
</organism>
<accession>A0A857DG46</accession>
<dbReference type="SMART" id="SM00304">
    <property type="entry name" value="HAMP"/>
    <property type="match status" value="1"/>
</dbReference>
<keyword evidence="4" id="KW-0472">Membrane</keyword>
<evidence type="ECO:0000313" key="8">
    <source>
        <dbReference type="Proteomes" id="UP000430508"/>
    </source>
</evidence>
<reference evidence="7 8" key="1">
    <citation type="submission" date="2019-12" db="EMBL/GenBank/DDBJ databases">
        <title>Sequence classification of anaerobic respiratory reductive dehalogenases: First we see many, then we see few.</title>
        <authorList>
            <person name="Molenda O."/>
            <person name="Puentes Jacome L.A."/>
            <person name="Cao X."/>
            <person name="Nesbo C.L."/>
            <person name="Tang S."/>
            <person name="Morson N."/>
            <person name="Patron J."/>
            <person name="Lomheim L."/>
            <person name="Wishart D.S."/>
            <person name="Edwards E.A."/>
        </authorList>
    </citation>
    <scope>NUCLEOTIDE SEQUENCE [LARGE SCALE GENOMIC DNA]</scope>
    <source>
        <strain evidence="7 8">12DCA</strain>
    </source>
</reference>
<dbReference type="Proteomes" id="UP000430508">
    <property type="component" value="Chromosome"/>
</dbReference>
<dbReference type="Pfam" id="PF00015">
    <property type="entry name" value="MCPsignal"/>
    <property type="match status" value="1"/>
</dbReference>
<dbReference type="PANTHER" id="PTHR32089">
    <property type="entry name" value="METHYL-ACCEPTING CHEMOTAXIS PROTEIN MCPB"/>
    <property type="match status" value="1"/>
</dbReference>
<dbReference type="PROSITE" id="PS50885">
    <property type="entry name" value="HAMP"/>
    <property type="match status" value="1"/>
</dbReference>
<sequence length="429" mass="47088">MKKSKNHQFSIRKKISLFVIILAIVTYSTSAFFIYFVQPNFVPNINEVIFTIATLVLGVFWSGLLSFFMASFIIKPLQKLEKAANQASEGDIGCDVEVSNTDDEIRSLGIAFNNMLYNLREIVQSIETNCAKTNENMFEILKASSAASHQADSIVHTITEISAGAETSSIAIQSTAESVEKVTLIAKEVQNYAKSSEKVSAEMLMELTESKEVIRSLVEGINNLAKGNQQSLEIVKSLEDNAKKVGQIIQLVGDIGEQTNLLALNASIEAARAGQHGRGFAVVAEEVRKLADESANAVQGISSLIENIQAEVLNVVNQITIQVQNADMEAHKGSRTNEVIEKMTKTILEVARSVEQISKLVDHQMEGIDKSAHQSREVAQIAEKTSESAMELAIATKQQAEIVDQVETLVDNLRIQSEILTTAITRFRK</sequence>
<dbReference type="RefSeq" id="WP_019226776.1">
    <property type="nucleotide sequence ID" value="NZ_CP046996.1"/>
</dbReference>
<dbReference type="InterPro" id="IPR003660">
    <property type="entry name" value="HAMP_dom"/>
</dbReference>
<feature type="transmembrane region" description="Helical" evidence="4">
    <location>
        <begin position="48"/>
        <end position="74"/>
    </location>
</feature>
<evidence type="ECO:0000256" key="1">
    <source>
        <dbReference type="ARBA" id="ARBA00023224"/>
    </source>
</evidence>
<dbReference type="AlphaFoldDB" id="A0A857DG46"/>
<proteinExistence type="inferred from homology"/>
<evidence type="ECO:0000313" key="7">
    <source>
        <dbReference type="EMBL" id="QHA00254.1"/>
    </source>
</evidence>
<dbReference type="GO" id="GO:0007165">
    <property type="term" value="P:signal transduction"/>
    <property type="evidence" value="ECO:0007669"/>
    <property type="project" value="UniProtKB-KW"/>
</dbReference>
<evidence type="ECO:0000256" key="2">
    <source>
        <dbReference type="ARBA" id="ARBA00029447"/>
    </source>
</evidence>
<evidence type="ECO:0000259" key="6">
    <source>
        <dbReference type="PROSITE" id="PS50885"/>
    </source>
</evidence>
<dbReference type="Pfam" id="PF00672">
    <property type="entry name" value="HAMP"/>
    <property type="match status" value="1"/>
</dbReference>
<dbReference type="Gene3D" id="1.10.287.950">
    <property type="entry name" value="Methyl-accepting chemotaxis protein"/>
    <property type="match status" value="1"/>
</dbReference>
<name>A0A857DG46_9FIRM</name>
<dbReference type="PANTHER" id="PTHR32089:SF114">
    <property type="entry name" value="METHYL-ACCEPTING CHEMOTAXIS PROTEIN MCPB"/>
    <property type="match status" value="1"/>
</dbReference>
<evidence type="ECO:0000256" key="3">
    <source>
        <dbReference type="PROSITE-ProRule" id="PRU00284"/>
    </source>
</evidence>
<evidence type="ECO:0000256" key="4">
    <source>
        <dbReference type="SAM" id="Phobius"/>
    </source>
</evidence>
<protein>
    <submittedName>
        <fullName evidence="7">HAMP domain-containing protein</fullName>
    </submittedName>
</protein>
<gene>
    <name evidence="7" type="ORF">GQ588_06200</name>
</gene>
<evidence type="ECO:0000259" key="5">
    <source>
        <dbReference type="PROSITE" id="PS50111"/>
    </source>
</evidence>
<comment type="similarity">
    <text evidence="2">Belongs to the methyl-accepting chemotaxis (MCP) protein family.</text>
</comment>
<feature type="transmembrane region" description="Helical" evidence="4">
    <location>
        <begin position="15"/>
        <end position="36"/>
    </location>
</feature>
<keyword evidence="4" id="KW-1133">Transmembrane helix</keyword>
<keyword evidence="4" id="KW-0812">Transmembrane</keyword>
<feature type="domain" description="HAMP" evidence="6">
    <location>
        <begin position="71"/>
        <end position="124"/>
    </location>
</feature>
<dbReference type="SMART" id="SM00283">
    <property type="entry name" value="MA"/>
    <property type="match status" value="1"/>
</dbReference>
<dbReference type="InterPro" id="IPR004089">
    <property type="entry name" value="MCPsignal_dom"/>
</dbReference>
<dbReference type="CDD" id="cd06225">
    <property type="entry name" value="HAMP"/>
    <property type="match status" value="1"/>
</dbReference>
<dbReference type="Gene3D" id="6.10.340.10">
    <property type="match status" value="1"/>
</dbReference>
<dbReference type="SUPFAM" id="SSF58104">
    <property type="entry name" value="Methyl-accepting chemotaxis protein (MCP) signaling domain"/>
    <property type="match status" value="1"/>
</dbReference>
<dbReference type="PROSITE" id="PS50111">
    <property type="entry name" value="CHEMOTAXIS_TRANSDUC_2"/>
    <property type="match status" value="1"/>
</dbReference>
<keyword evidence="1 3" id="KW-0807">Transducer</keyword>
<feature type="domain" description="Methyl-accepting transducer" evidence="5">
    <location>
        <begin position="143"/>
        <end position="379"/>
    </location>
</feature>
<dbReference type="GO" id="GO:0016020">
    <property type="term" value="C:membrane"/>
    <property type="evidence" value="ECO:0007669"/>
    <property type="project" value="InterPro"/>
</dbReference>